<evidence type="ECO:0000313" key="1">
    <source>
        <dbReference type="EMBL" id="CEG37757.1"/>
    </source>
</evidence>
<protein>
    <submittedName>
        <fullName evidence="1">Uncharacterized protein</fullName>
    </submittedName>
</protein>
<keyword evidence="2" id="KW-1185">Reference proteome</keyword>
<dbReference type="RefSeq" id="XP_024574126.1">
    <property type="nucleotide sequence ID" value="XM_024723117.1"/>
</dbReference>
<name>A0A0P1AC22_PLAHL</name>
<dbReference type="GeneID" id="36400867"/>
<sequence>MAFVRQAFRFNKGGSGVAPFVSAFGLTRSETLIQSNSWIHPFDVFKFIDSAIRNVSDL</sequence>
<reference evidence="2" key="1">
    <citation type="submission" date="2014-09" db="EMBL/GenBank/DDBJ databases">
        <authorList>
            <person name="Sharma Rahul"/>
            <person name="Thines Marco"/>
        </authorList>
    </citation>
    <scope>NUCLEOTIDE SEQUENCE [LARGE SCALE GENOMIC DNA]</scope>
</reference>
<dbReference type="AlphaFoldDB" id="A0A0P1AC22"/>
<dbReference type="Proteomes" id="UP000054928">
    <property type="component" value="Unassembled WGS sequence"/>
</dbReference>
<accession>A0A0P1AC22</accession>
<organism evidence="1 2">
    <name type="scientific">Plasmopara halstedii</name>
    <name type="common">Downy mildew of sunflower</name>
    <dbReference type="NCBI Taxonomy" id="4781"/>
    <lineage>
        <taxon>Eukaryota</taxon>
        <taxon>Sar</taxon>
        <taxon>Stramenopiles</taxon>
        <taxon>Oomycota</taxon>
        <taxon>Peronosporomycetes</taxon>
        <taxon>Peronosporales</taxon>
        <taxon>Peronosporaceae</taxon>
        <taxon>Plasmopara</taxon>
    </lineage>
</organism>
<proteinExistence type="predicted"/>
<dbReference type="EMBL" id="CCYD01000290">
    <property type="protein sequence ID" value="CEG37757.1"/>
    <property type="molecule type" value="Genomic_DNA"/>
</dbReference>
<evidence type="ECO:0000313" key="2">
    <source>
        <dbReference type="Proteomes" id="UP000054928"/>
    </source>
</evidence>